<evidence type="ECO:0000256" key="2">
    <source>
        <dbReference type="ARBA" id="ARBA00023172"/>
    </source>
</evidence>
<name>A0A645EC67_9ZZZZ</name>
<evidence type="ECO:0000259" key="3">
    <source>
        <dbReference type="PROSITE" id="PS51898"/>
    </source>
</evidence>
<dbReference type="InterPro" id="IPR011010">
    <property type="entry name" value="DNA_brk_join_enz"/>
</dbReference>
<organism evidence="4">
    <name type="scientific">bioreactor metagenome</name>
    <dbReference type="NCBI Taxonomy" id="1076179"/>
    <lineage>
        <taxon>unclassified sequences</taxon>
        <taxon>metagenomes</taxon>
        <taxon>ecological metagenomes</taxon>
    </lineage>
</organism>
<evidence type="ECO:0000256" key="1">
    <source>
        <dbReference type="ARBA" id="ARBA00023125"/>
    </source>
</evidence>
<dbReference type="SUPFAM" id="SSF56349">
    <property type="entry name" value="DNA breaking-rejoining enzymes"/>
    <property type="match status" value="1"/>
</dbReference>
<evidence type="ECO:0000313" key="4">
    <source>
        <dbReference type="EMBL" id="MPM98931.1"/>
    </source>
</evidence>
<dbReference type="AlphaFoldDB" id="A0A645EC67"/>
<dbReference type="Gene3D" id="1.10.443.10">
    <property type="entry name" value="Intergrase catalytic core"/>
    <property type="match status" value="1"/>
</dbReference>
<sequence length="245" mass="28085">MMYEDPVHLSRWKSICSIRLKREERNSVKYLTVDGIKAVFEQIDTNTREGRRNLTLLSLMYNLGARVQEMIDLTPSSIRASKPYVIELFGKGAKKRLVPVDDNMMNLLGNYMKEYGLDRPGMDHHPLCFNSWRAKLSNPGITYILHKYASMARIAHPDMVPSTPTPHTFRHSRAMHLLQAGVNLVYIRDLLGHVSVQTTEIYARADSKLKREAIENAYRDIGITEPDVNSWEKDPKLKAFLKGLA</sequence>
<gene>
    <name evidence="4" type="primary">xerC_211</name>
    <name evidence="4" type="ORF">SDC9_146121</name>
</gene>
<keyword evidence="2" id="KW-0233">DNA recombination</keyword>
<dbReference type="PANTHER" id="PTHR30349">
    <property type="entry name" value="PHAGE INTEGRASE-RELATED"/>
    <property type="match status" value="1"/>
</dbReference>
<dbReference type="PROSITE" id="PS51898">
    <property type="entry name" value="TYR_RECOMBINASE"/>
    <property type="match status" value="1"/>
</dbReference>
<dbReference type="EMBL" id="VSSQ01045053">
    <property type="protein sequence ID" value="MPM98931.1"/>
    <property type="molecule type" value="Genomic_DNA"/>
</dbReference>
<reference evidence="4" key="1">
    <citation type="submission" date="2019-08" db="EMBL/GenBank/DDBJ databases">
        <authorList>
            <person name="Kucharzyk K."/>
            <person name="Murdoch R.W."/>
            <person name="Higgins S."/>
            <person name="Loffler F."/>
        </authorList>
    </citation>
    <scope>NUCLEOTIDE SEQUENCE</scope>
</reference>
<accession>A0A645EC67</accession>
<dbReference type="PANTHER" id="PTHR30349:SF41">
    <property type="entry name" value="INTEGRASE_RECOMBINASE PROTEIN MJ0367-RELATED"/>
    <property type="match status" value="1"/>
</dbReference>
<dbReference type="InterPro" id="IPR050090">
    <property type="entry name" value="Tyrosine_recombinase_XerCD"/>
</dbReference>
<comment type="caution">
    <text evidence="4">The sequence shown here is derived from an EMBL/GenBank/DDBJ whole genome shotgun (WGS) entry which is preliminary data.</text>
</comment>
<dbReference type="GO" id="GO:0015074">
    <property type="term" value="P:DNA integration"/>
    <property type="evidence" value="ECO:0007669"/>
    <property type="project" value="InterPro"/>
</dbReference>
<dbReference type="GO" id="GO:0003677">
    <property type="term" value="F:DNA binding"/>
    <property type="evidence" value="ECO:0007669"/>
    <property type="project" value="UniProtKB-KW"/>
</dbReference>
<protein>
    <submittedName>
        <fullName evidence="4">Tyrosine recombinase XerC</fullName>
    </submittedName>
</protein>
<dbReference type="GO" id="GO:0006310">
    <property type="term" value="P:DNA recombination"/>
    <property type="evidence" value="ECO:0007669"/>
    <property type="project" value="UniProtKB-KW"/>
</dbReference>
<dbReference type="InterPro" id="IPR013762">
    <property type="entry name" value="Integrase-like_cat_sf"/>
</dbReference>
<feature type="domain" description="Tyr recombinase" evidence="3">
    <location>
        <begin position="26"/>
        <end position="215"/>
    </location>
</feature>
<dbReference type="InterPro" id="IPR002104">
    <property type="entry name" value="Integrase_catalytic"/>
</dbReference>
<dbReference type="Pfam" id="PF00589">
    <property type="entry name" value="Phage_integrase"/>
    <property type="match status" value="1"/>
</dbReference>
<proteinExistence type="predicted"/>
<keyword evidence="1" id="KW-0238">DNA-binding</keyword>